<feature type="binding site" evidence="12">
    <location>
        <position position="102"/>
    </location>
    <ligand>
        <name>UDP-N-acetyl-alpha-D-glucosamine</name>
        <dbReference type="ChEBI" id="CHEBI:57705"/>
    </ligand>
</feature>
<accession>A0A0R1YJI4</accession>
<dbReference type="InterPro" id="IPR050068">
    <property type="entry name" value="MurA_subfamily"/>
</dbReference>
<comment type="subcellular location">
    <subcellularLocation>
        <location evidence="1 12">Cytoplasm</location>
    </subcellularLocation>
</comment>
<dbReference type="UniPathway" id="UPA00219"/>
<comment type="similarity">
    <text evidence="10 12">Belongs to the EPSP synthase family. MurA subfamily.</text>
</comment>
<keyword evidence="6 12" id="KW-0133">Cell shape</keyword>
<dbReference type="AlphaFoldDB" id="A0A0R1YJI4"/>
<dbReference type="NCBIfam" id="TIGR01072">
    <property type="entry name" value="murA"/>
    <property type="match status" value="1"/>
</dbReference>
<evidence type="ECO:0000256" key="11">
    <source>
        <dbReference type="ARBA" id="ARBA00047527"/>
    </source>
</evidence>
<feature type="binding site" evidence="12">
    <location>
        <begin position="32"/>
        <end position="33"/>
    </location>
    <ligand>
        <name>phosphoenolpyruvate</name>
        <dbReference type="ChEBI" id="CHEBI:58702"/>
    </ligand>
</feature>
<feature type="binding site" evidence="12">
    <location>
        <begin position="131"/>
        <end position="135"/>
    </location>
    <ligand>
        <name>UDP-N-acetyl-alpha-D-glucosamine</name>
        <dbReference type="ChEBI" id="CHEBI:57705"/>
    </ligand>
</feature>
<dbReference type="NCBIfam" id="NF006873">
    <property type="entry name" value="PRK09369.1"/>
    <property type="match status" value="1"/>
</dbReference>
<dbReference type="GO" id="GO:0009252">
    <property type="term" value="P:peptidoglycan biosynthetic process"/>
    <property type="evidence" value="ECO:0007669"/>
    <property type="project" value="UniProtKB-UniRule"/>
</dbReference>
<dbReference type="NCBIfam" id="NF009470">
    <property type="entry name" value="PRK12830.1"/>
    <property type="match status" value="1"/>
</dbReference>
<comment type="function">
    <text evidence="12">Cell wall formation. Adds enolpyruvyl to UDP-N-acetylglucosamine.</text>
</comment>
<evidence type="ECO:0000256" key="6">
    <source>
        <dbReference type="ARBA" id="ARBA00022960"/>
    </source>
</evidence>
<keyword evidence="7 12" id="KW-0573">Peptidoglycan synthesis</keyword>
<dbReference type="Pfam" id="PF00275">
    <property type="entry name" value="EPSP_synthase"/>
    <property type="match status" value="1"/>
</dbReference>
<sequence length="443" mass="47569">MKVEKDLFSPMKQMIIHGGKPLQGDVWIGGAKNSTVALIPASILSRTPVTLEGVPRIADVDNLMDLLAEMDVHCDFHETTLKINPEDIKMSPLPAGKIKSLRASYYFMGALLGRFGKAIVGFPGGDDIGPRPIDQHIKGFEALGASVKNENDQIIITAPEDGLKGAKIHLKMPSVGATMNIIMASVTAKGQTIIENAAKEPEIIDLATFLNNMGATIRGAGTDSIRIEGVEQLKAQIPHTIIPDRIEAGTYVSLAACIGNGIRIHNIIEEHLDSYLAKVEEMGVVIDADEDSLFVYPAGELKMVQVKTDVYPGFATDLQQPITPLLLTAKTGEGVVIDNIYPKRIGHIAQLQKMGANIKAEDNIILAHPTEELHGAEVTAGEIRAGACLMIAGLMADGTTVIDKAGNILRGYDRVQEKLRQLGADVKIVDDPDVPGVMDSVEN</sequence>
<comment type="caution">
    <text evidence="12">Lacks conserved residue(s) required for the propagation of feature annotation.</text>
</comment>
<evidence type="ECO:0000256" key="8">
    <source>
        <dbReference type="ARBA" id="ARBA00023306"/>
    </source>
</evidence>
<evidence type="ECO:0000256" key="3">
    <source>
        <dbReference type="ARBA" id="ARBA00022490"/>
    </source>
</evidence>
<evidence type="ECO:0000313" key="14">
    <source>
        <dbReference type="EMBL" id="KRM41044.1"/>
    </source>
</evidence>
<dbReference type="InterPro" id="IPR036968">
    <property type="entry name" value="Enolpyruvate_Tfrase_sf"/>
</dbReference>
<dbReference type="HAMAP" id="MF_00111">
    <property type="entry name" value="MurA"/>
    <property type="match status" value="1"/>
</dbReference>
<feature type="binding site" evidence="12">
    <location>
        <position position="340"/>
    </location>
    <ligand>
        <name>UDP-N-acetyl-alpha-D-glucosamine</name>
        <dbReference type="ChEBI" id="CHEBI:57705"/>
    </ligand>
</feature>
<dbReference type="InterPro" id="IPR005750">
    <property type="entry name" value="UDP_GlcNAc_COvinyl_MurA"/>
</dbReference>
<evidence type="ECO:0000259" key="13">
    <source>
        <dbReference type="Pfam" id="PF00275"/>
    </source>
</evidence>
<keyword evidence="4 12" id="KW-0132">Cell division</keyword>
<dbReference type="EMBL" id="AZGI01000005">
    <property type="protein sequence ID" value="KRM41044.1"/>
    <property type="molecule type" value="Genomic_DNA"/>
</dbReference>
<keyword evidence="8 12" id="KW-0131">Cell cycle</keyword>
<feature type="active site" description="Proton donor" evidence="12">
    <location>
        <position position="126"/>
    </location>
</feature>
<dbReference type="SUPFAM" id="SSF55205">
    <property type="entry name" value="EPT/RTPC-like"/>
    <property type="match status" value="1"/>
</dbReference>
<comment type="pathway">
    <text evidence="2 12">Cell wall biogenesis; peptidoglycan biosynthesis.</text>
</comment>
<dbReference type="GO" id="GO:0071555">
    <property type="term" value="P:cell wall organization"/>
    <property type="evidence" value="ECO:0007669"/>
    <property type="project" value="UniProtKB-KW"/>
</dbReference>
<organism evidence="14 15">
    <name type="scientific">Lactobacillus hamsteri DSM 5661 = JCM 6256</name>
    <dbReference type="NCBI Taxonomy" id="1423754"/>
    <lineage>
        <taxon>Bacteria</taxon>
        <taxon>Bacillati</taxon>
        <taxon>Bacillota</taxon>
        <taxon>Bacilli</taxon>
        <taxon>Lactobacillales</taxon>
        <taxon>Lactobacillaceae</taxon>
        <taxon>Lactobacillus</taxon>
    </lineage>
</organism>
<proteinExistence type="inferred from homology"/>
<dbReference type="Proteomes" id="UP000051223">
    <property type="component" value="Unassembled WGS sequence"/>
</dbReference>
<keyword evidence="15" id="KW-1185">Reference proteome</keyword>
<dbReference type="GO" id="GO:0008360">
    <property type="term" value="P:regulation of cell shape"/>
    <property type="evidence" value="ECO:0007669"/>
    <property type="project" value="UniProtKB-KW"/>
</dbReference>
<keyword evidence="9 12" id="KW-0961">Cell wall biogenesis/degradation</keyword>
<evidence type="ECO:0000256" key="4">
    <source>
        <dbReference type="ARBA" id="ARBA00022618"/>
    </source>
</evidence>
<feature type="binding site" evidence="12">
    <location>
        <position position="317"/>
    </location>
    <ligand>
        <name>UDP-N-acetyl-alpha-D-glucosamine</name>
        <dbReference type="ChEBI" id="CHEBI:57705"/>
    </ligand>
</feature>
<dbReference type="PATRIC" id="fig|1423754.3.peg.1734"/>
<dbReference type="PANTHER" id="PTHR43783">
    <property type="entry name" value="UDP-N-ACETYLGLUCOSAMINE 1-CARBOXYVINYLTRANSFERASE"/>
    <property type="match status" value="1"/>
</dbReference>
<protein>
    <recommendedName>
        <fullName evidence="12">UDP-N-acetylglucosamine 1-carboxyvinyltransferase</fullName>
        <ecNumber evidence="12">2.5.1.7</ecNumber>
    </recommendedName>
    <alternativeName>
        <fullName evidence="12">Enoylpyruvate transferase</fullName>
    </alternativeName>
    <alternativeName>
        <fullName evidence="12">UDP-N-acetylglucosamine enolpyruvyl transferase</fullName>
        <shortName evidence="12">EPT</shortName>
    </alternativeName>
</protein>
<keyword evidence="5 12" id="KW-0808">Transferase</keyword>
<dbReference type="GO" id="GO:0051301">
    <property type="term" value="P:cell division"/>
    <property type="evidence" value="ECO:0007669"/>
    <property type="project" value="UniProtKB-KW"/>
</dbReference>
<dbReference type="eggNOG" id="COG0766">
    <property type="taxonomic scope" value="Bacteria"/>
</dbReference>
<dbReference type="GO" id="GO:0005737">
    <property type="term" value="C:cytoplasm"/>
    <property type="evidence" value="ECO:0007669"/>
    <property type="project" value="UniProtKB-SubCell"/>
</dbReference>
<dbReference type="GO" id="GO:0008760">
    <property type="term" value="F:UDP-N-acetylglucosamine 1-carboxyvinyltransferase activity"/>
    <property type="evidence" value="ECO:0007669"/>
    <property type="project" value="UniProtKB-UniRule"/>
</dbReference>
<dbReference type="GO" id="GO:0019277">
    <property type="term" value="P:UDP-N-acetylgalactosamine biosynthetic process"/>
    <property type="evidence" value="ECO:0007669"/>
    <property type="project" value="InterPro"/>
</dbReference>
<reference evidence="14 15" key="1">
    <citation type="journal article" date="2015" name="Genome Announc.">
        <title>Expanding the biotechnology potential of lactobacilli through comparative genomics of 213 strains and associated genera.</title>
        <authorList>
            <person name="Sun Z."/>
            <person name="Harris H.M."/>
            <person name="McCann A."/>
            <person name="Guo C."/>
            <person name="Argimon S."/>
            <person name="Zhang W."/>
            <person name="Yang X."/>
            <person name="Jeffery I.B."/>
            <person name="Cooney J.C."/>
            <person name="Kagawa T.F."/>
            <person name="Liu W."/>
            <person name="Song Y."/>
            <person name="Salvetti E."/>
            <person name="Wrobel A."/>
            <person name="Rasinkangas P."/>
            <person name="Parkhill J."/>
            <person name="Rea M.C."/>
            <person name="O'Sullivan O."/>
            <person name="Ritari J."/>
            <person name="Douillard F.P."/>
            <person name="Paul Ross R."/>
            <person name="Yang R."/>
            <person name="Briner A.E."/>
            <person name="Felis G.E."/>
            <person name="de Vos W.M."/>
            <person name="Barrangou R."/>
            <person name="Klaenhammer T.R."/>
            <person name="Caufield P.W."/>
            <person name="Cui Y."/>
            <person name="Zhang H."/>
            <person name="O'Toole P.W."/>
        </authorList>
    </citation>
    <scope>NUCLEOTIDE SEQUENCE [LARGE SCALE GENOMIC DNA]</scope>
    <source>
        <strain evidence="14 15">DSM 5661</strain>
    </source>
</reference>
<dbReference type="CDD" id="cd01555">
    <property type="entry name" value="UdpNAET"/>
    <property type="match status" value="1"/>
</dbReference>
<dbReference type="STRING" id="1423754.FC39_GL001688"/>
<dbReference type="InterPro" id="IPR013792">
    <property type="entry name" value="RNA3'P_cycl/enolpyr_Trfase_a/b"/>
</dbReference>
<gene>
    <name evidence="12" type="primary">murA</name>
    <name evidence="14" type="ORF">FC39_GL001688</name>
</gene>
<evidence type="ECO:0000256" key="5">
    <source>
        <dbReference type="ARBA" id="ARBA00022679"/>
    </source>
</evidence>
<evidence type="ECO:0000256" key="12">
    <source>
        <dbReference type="HAMAP-Rule" id="MF_00111"/>
    </source>
</evidence>
<dbReference type="Gene3D" id="3.65.10.10">
    <property type="entry name" value="Enolpyruvate transferase domain"/>
    <property type="match status" value="2"/>
</dbReference>
<name>A0A0R1YJI4_9LACO</name>
<evidence type="ECO:0000256" key="2">
    <source>
        <dbReference type="ARBA" id="ARBA00004752"/>
    </source>
</evidence>
<keyword evidence="3 12" id="KW-0963">Cytoplasm</keyword>
<evidence type="ECO:0000256" key="10">
    <source>
        <dbReference type="ARBA" id="ARBA00038367"/>
    </source>
</evidence>
<evidence type="ECO:0000256" key="7">
    <source>
        <dbReference type="ARBA" id="ARBA00022984"/>
    </source>
</evidence>
<evidence type="ECO:0000256" key="1">
    <source>
        <dbReference type="ARBA" id="ARBA00004496"/>
    </source>
</evidence>
<comment type="caution">
    <text evidence="14">The sequence shown here is derived from an EMBL/GenBank/DDBJ whole genome shotgun (WGS) entry which is preliminary data.</text>
</comment>
<evidence type="ECO:0000313" key="15">
    <source>
        <dbReference type="Proteomes" id="UP000051223"/>
    </source>
</evidence>
<evidence type="ECO:0000256" key="9">
    <source>
        <dbReference type="ARBA" id="ARBA00023316"/>
    </source>
</evidence>
<feature type="domain" description="Enolpyruvate transferase" evidence="13">
    <location>
        <begin position="17"/>
        <end position="419"/>
    </location>
</feature>
<comment type="catalytic activity">
    <reaction evidence="11 12">
        <text>phosphoenolpyruvate + UDP-N-acetyl-alpha-D-glucosamine = UDP-N-acetyl-3-O-(1-carboxyvinyl)-alpha-D-glucosamine + phosphate</text>
        <dbReference type="Rhea" id="RHEA:18681"/>
        <dbReference type="ChEBI" id="CHEBI:43474"/>
        <dbReference type="ChEBI" id="CHEBI:57705"/>
        <dbReference type="ChEBI" id="CHEBI:58702"/>
        <dbReference type="ChEBI" id="CHEBI:68483"/>
        <dbReference type="EC" id="2.5.1.7"/>
    </reaction>
</comment>
<dbReference type="EC" id="2.5.1.7" evidence="12"/>
<dbReference type="PANTHER" id="PTHR43783:SF2">
    <property type="entry name" value="UDP-N-ACETYLGLUCOSAMINE 1-CARBOXYVINYLTRANSFERASE 2"/>
    <property type="match status" value="1"/>
</dbReference>
<dbReference type="InterPro" id="IPR001986">
    <property type="entry name" value="Enolpyruvate_Tfrase_dom"/>
</dbReference>